<dbReference type="AlphaFoldDB" id="A0A2K1WTK1"/>
<proteinExistence type="predicted"/>
<dbReference type="InParanoid" id="A0A2K1WTK1"/>
<evidence type="ECO:0000313" key="2">
    <source>
        <dbReference type="EMBL" id="PNS91858.1"/>
    </source>
</evidence>
<evidence type="ECO:0000313" key="3">
    <source>
        <dbReference type="Proteomes" id="UP000006729"/>
    </source>
</evidence>
<gene>
    <name evidence="2" type="ORF">POPTR_019G133100</name>
</gene>
<organism evidence="2 3">
    <name type="scientific">Populus trichocarpa</name>
    <name type="common">Western balsam poplar</name>
    <name type="synonym">Populus balsamifera subsp. trichocarpa</name>
    <dbReference type="NCBI Taxonomy" id="3694"/>
    <lineage>
        <taxon>Eukaryota</taxon>
        <taxon>Viridiplantae</taxon>
        <taxon>Streptophyta</taxon>
        <taxon>Embryophyta</taxon>
        <taxon>Tracheophyta</taxon>
        <taxon>Spermatophyta</taxon>
        <taxon>Magnoliopsida</taxon>
        <taxon>eudicotyledons</taxon>
        <taxon>Gunneridae</taxon>
        <taxon>Pentapetalae</taxon>
        <taxon>rosids</taxon>
        <taxon>fabids</taxon>
        <taxon>Malpighiales</taxon>
        <taxon>Salicaceae</taxon>
        <taxon>Saliceae</taxon>
        <taxon>Populus</taxon>
    </lineage>
</organism>
<dbReference type="EMBL" id="CM009308">
    <property type="protein sequence ID" value="PNS91858.1"/>
    <property type="molecule type" value="Genomic_DNA"/>
</dbReference>
<accession>A0A2K1WTK1</accession>
<sequence length="158" mass="17134">MGSSSGALPSRDIIIRELSSQVLVFQAPHSYAPTHRALTGRDGVPRESIVKSSGCVPATPTTPTSKNVVGKVPAKEAPCDKETMPIRPPGTLKCPQLPLQASQSISVSFVATTCQQRQGNHHQQSSDDRTVGVPIRPKHKLLKSHPYQERIRSKKGRL</sequence>
<name>A0A2K1WTK1_POPTR</name>
<feature type="region of interest" description="Disordered" evidence="1">
    <location>
        <begin position="116"/>
        <end position="158"/>
    </location>
</feature>
<evidence type="ECO:0000256" key="1">
    <source>
        <dbReference type="SAM" id="MobiDB-lite"/>
    </source>
</evidence>
<reference evidence="2 3" key="1">
    <citation type="journal article" date="2006" name="Science">
        <title>The genome of black cottonwood, Populus trichocarpa (Torr. &amp; Gray).</title>
        <authorList>
            <person name="Tuskan G.A."/>
            <person name="Difazio S."/>
            <person name="Jansson S."/>
            <person name="Bohlmann J."/>
            <person name="Grigoriev I."/>
            <person name="Hellsten U."/>
            <person name="Putnam N."/>
            <person name="Ralph S."/>
            <person name="Rombauts S."/>
            <person name="Salamov A."/>
            <person name="Schein J."/>
            <person name="Sterck L."/>
            <person name="Aerts A."/>
            <person name="Bhalerao R.R."/>
            <person name="Bhalerao R.P."/>
            <person name="Blaudez D."/>
            <person name="Boerjan W."/>
            <person name="Brun A."/>
            <person name="Brunner A."/>
            <person name="Busov V."/>
            <person name="Campbell M."/>
            <person name="Carlson J."/>
            <person name="Chalot M."/>
            <person name="Chapman J."/>
            <person name="Chen G.L."/>
            <person name="Cooper D."/>
            <person name="Coutinho P.M."/>
            <person name="Couturier J."/>
            <person name="Covert S."/>
            <person name="Cronk Q."/>
            <person name="Cunningham R."/>
            <person name="Davis J."/>
            <person name="Degroeve S."/>
            <person name="Dejardin A."/>
            <person name="Depamphilis C."/>
            <person name="Detter J."/>
            <person name="Dirks B."/>
            <person name="Dubchak I."/>
            <person name="Duplessis S."/>
            <person name="Ehlting J."/>
            <person name="Ellis B."/>
            <person name="Gendler K."/>
            <person name="Goodstein D."/>
            <person name="Gribskov M."/>
            <person name="Grimwood J."/>
            <person name="Groover A."/>
            <person name="Gunter L."/>
            <person name="Hamberger B."/>
            <person name="Heinze B."/>
            <person name="Helariutta Y."/>
            <person name="Henrissat B."/>
            <person name="Holligan D."/>
            <person name="Holt R."/>
            <person name="Huang W."/>
            <person name="Islam-Faridi N."/>
            <person name="Jones S."/>
            <person name="Jones-Rhoades M."/>
            <person name="Jorgensen R."/>
            <person name="Joshi C."/>
            <person name="Kangasjarvi J."/>
            <person name="Karlsson J."/>
            <person name="Kelleher C."/>
            <person name="Kirkpatrick R."/>
            <person name="Kirst M."/>
            <person name="Kohler A."/>
            <person name="Kalluri U."/>
            <person name="Larimer F."/>
            <person name="Leebens-Mack J."/>
            <person name="Leple J.C."/>
            <person name="Locascio P."/>
            <person name="Lou Y."/>
            <person name="Lucas S."/>
            <person name="Martin F."/>
            <person name="Montanini B."/>
            <person name="Napoli C."/>
            <person name="Nelson D.R."/>
            <person name="Nelson C."/>
            <person name="Nieminen K."/>
            <person name="Nilsson O."/>
            <person name="Pereda V."/>
            <person name="Peter G."/>
            <person name="Philippe R."/>
            <person name="Pilate G."/>
            <person name="Poliakov A."/>
            <person name="Razumovskaya J."/>
            <person name="Richardson P."/>
            <person name="Rinaldi C."/>
            <person name="Ritland K."/>
            <person name="Rouze P."/>
            <person name="Ryaboy D."/>
            <person name="Schmutz J."/>
            <person name="Schrader J."/>
            <person name="Segerman B."/>
            <person name="Shin H."/>
            <person name="Siddiqui A."/>
            <person name="Sterky F."/>
            <person name="Terry A."/>
            <person name="Tsai C.J."/>
            <person name="Uberbacher E."/>
            <person name="Unneberg P."/>
            <person name="Vahala J."/>
            <person name="Wall K."/>
            <person name="Wessler S."/>
            <person name="Yang G."/>
            <person name="Yin T."/>
            <person name="Douglas C."/>
            <person name="Marra M."/>
            <person name="Sandberg G."/>
            <person name="Van de Peer Y."/>
            <person name="Rokhsar D."/>
        </authorList>
    </citation>
    <scope>NUCLEOTIDE SEQUENCE [LARGE SCALE GENOMIC DNA]</scope>
    <source>
        <strain evidence="3">cv. Nisqually</strain>
    </source>
</reference>
<dbReference type="Proteomes" id="UP000006729">
    <property type="component" value="Chromosome 19"/>
</dbReference>
<keyword evidence="3" id="KW-1185">Reference proteome</keyword>
<protein>
    <submittedName>
        <fullName evidence="2">Uncharacterized protein</fullName>
    </submittedName>
</protein>